<dbReference type="Proteomes" id="UP000228635">
    <property type="component" value="Unassembled WGS sequence"/>
</dbReference>
<keyword evidence="1" id="KW-0820">tRNA-binding</keyword>
<dbReference type="PANTHER" id="PTHR17224:SF1">
    <property type="entry name" value="PEPTIDYL-TRNA HYDROLASE"/>
    <property type="match status" value="1"/>
</dbReference>
<sequence length="163" mass="18183">MIYKLIIGLGNAEKQYNNTYHNVGALAALRASKINALKSAVILGPSGYMNHSGQVIKKELKKHDAKPEELLVIHDDSDLMQGTYKISTGRGAGGHKGVEDIIHHLKTKEFTRLRIGIRPHEKTGKHHEKASKFVLKKISKENLQVIETVIEKALSEFIEIAKK</sequence>
<keyword evidence="2" id="KW-0378">Hydrolase</keyword>
<dbReference type="GO" id="GO:0000049">
    <property type="term" value="F:tRNA binding"/>
    <property type="evidence" value="ECO:0007669"/>
    <property type="project" value="UniProtKB-KW"/>
</dbReference>
<dbReference type="GO" id="GO:0004045">
    <property type="term" value="F:peptidyl-tRNA hydrolase activity"/>
    <property type="evidence" value="ECO:0007669"/>
    <property type="project" value="InterPro"/>
</dbReference>
<dbReference type="Gene3D" id="3.40.50.1470">
    <property type="entry name" value="Peptidyl-tRNA hydrolase"/>
    <property type="match status" value="1"/>
</dbReference>
<comment type="caution">
    <text evidence="4">The sequence shown here is derived from an EMBL/GenBank/DDBJ whole genome shotgun (WGS) entry which is preliminary data.</text>
</comment>
<dbReference type="InterPro" id="IPR001328">
    <property type="entry name" value="Pept_tRNA_hydro"/>
</dbReference>
<dbReference type="NCBIfam" id="TIGR00447">
    <property type="entry name" value="pth"/>
    <property type="match status" value="1"/>
</dbReference>
<organism evidence="4 5">
    <name type="scientific">Candidatus Harrisonbacteria bacterium CG10_big_fil_rev_8_21_14_0_10_42_17</name>
    <dbReference type="NCBI Taxonomy" id="1974584"/>
    <lineage>
        <taxon>Bacteria</taxon>
        <taxon>Candidatus Harrisoniibacteriota</taxon>
    </lineage>
</organism>
<proteinExistence type="predicted"/>
<keyword evidence="3" id="KW-0694">RNA-binding</keyword>
<evidence type="ECO:0000256" key="1">
    <source>
        <dbReference type="ARBA" id="ARBA00022555"/>
    </source>
</evidence>
<evidence type="ECO:0008006" key="6">
    <source>
        <dbReference type="Google" id="ProtNLM"/>
    </source>
</evidence>
<evidence type="ECO:0000313" key="5">
    <source>
        <dbReference type="Proteomes" id="UP000228635"/>
    </source>
</evidence>
<dbReference type="InterPro" id="IPR036416">
    <property type="entry name" value="Pept_tRNA_hydro_sf"/>
</dbReference>
<dbReference type="PANTHER" id="PTHR17224">
    <property type="entry name" value="PEPTIDYL-TRNA HYDROLASE"/>
    <property type="match status" value="1"/>
</dbReference>
<dbReference type="Pfam" id="PF01195">
    <property type="entry name" value="Pept_tRNA_hydro"/>
    <property type="match status" value="1"/>
</dbReference>
<dbReference type="SUPFAM" id="SSF53178">
    <property type="entry name" value="Peptidyl-tRNA hydrolase-like"/>
    <property type="match status" value="1"/>
</dbReference>
<evidence type="ECO:0000256" key="2">
    <source>
        <dbReference type="ARBA" id="ARBA00022801"/>
    </source>
</evidence>
<evidence type="ECO:0000256" key="3">
    <source>
        <dbReference type="ARBA" id="ARBA00022884"/>
    </source>
</evidence>
<dbReference type="AlphaFoldDB" id="A0A2M6WII6"/>
<reference evidence="5" key="1">
    <citation type="submission" date="2017-09" db="EMBL/GenBank/DDBJ databases">
        <title>Depth-based differentiation of microbial function through sediment-hosted aquifers and enrichment of novel symbionts in the deep terrestrial subsurface.</title>
        <authorList>
            <person name="Probst A.J."/>
            <person name="Ladd B."/>
            <person name="Jarett J.K."/>
            <person name="Geller-Mcgrath D.E."/>
            <person name="Sieber C.M.K."/>
            <person name="Emerson J.B."/>
            <person name="Anantharaman K."/>
            <person name="Thomas B.C."/>
            <person name="Malmstrom R."/>
            <person name="Stieglmeier M."/>
            <person name="Klingl A."/>
            <person name="Woyke T."/>
            <person name="Ryan C.M."/>
            <person name="Banfield J.F."/>
        </authorList>
    </citation>
    <scope>NUCLEOTIDE SEQUENCE [LARGE SCALE GENOMIC DNA]</scope>
</reference>
<gene>
    <name evidence="4" type="ORF">COU08_01260</name>
</gene>
<dbReference type="EMBL" id="PFBA01000013">
    <property type="protein sequence ID" value="PIT92607.1"/>
    <property type="molecule type" value="Genomic_DNA"/>
</dbReference>
<accession>A0A2M6WII6</accession>
<protein>
    <recommendedName>
        <fullName evidence="6">Aminoacyl-tRNA hydrolase</fullName>
    </recommendedName>
</protein>
<name>A0A2M6WII6_9BACT</name>
<evidence type="ECO:0000313" key="4">
    <source>
        <dbReference type="EMBL" id="PIT92607.1"/>
    </source>
</evidence>